<evidence type="ECO:0000313" key="1">
    <source>
        <dbReference type="EMBL" id="GAF98282.1"/>
    </source>
</evidence>
<feature type="non-terminal residue" evidence="1">
    <location>
        <position position="1"/>
    </location>
</feature>
<proteinExistence type="predicted"/>
<organism evidence="1">
    <name type="scientific">marine sediment metagenome</name>
    <dbReference type="NCBI Taxonomy" id="412755"/>
    <lineage>
        <taxon>unclassified sequences</taxon>
        <taxon>metagenomes</taxon>
        <taxon>ecological metagenomes</taxon>
    </lineage>
</organism>
<dbReference type="EMBL" id="BARS01012238">
    <property type="protein sequence ID" value="GAF98282.1"/>
    <property type="molecule type" value="Genomic_DNA"/>
</dbReference>
<dbReference type="AlphaFoldDB" id="X0UD13"/>
<protein>
    <submittedName>
        <fullName evidence="1">Uncharacterized protein</fullName>
    </submittedName>
</protein>
<accession>X0UD13</accession>
<name>X0UD13_9ZZZZ</name>
<reference evidence="1" key="1">
    <citation type="journal article" date="2014" name="Front. Microbiol.">
        <title>High frequency of phylogenetically diverse reductive dehalogenase-homologous genes in deep subseafloor sedimentary metagenomes.</title>
        <authorList>
            <person name="Kawai M."/>
            <person name="Futagami T."/>
            <person name="Toyoda A."/>
            <person name="Takaki Y."/>
            <person name="Nishi S."/>
            <person name="Hori S."/>
            <person name="Arai W."/>
            <person name="Tsubouchi T."/>
            <person name="Morono Y."/>
            <person name="Uchiyama I."/>
            <person name="Ito T."/>
            <person name="Fujiyama A."/>
            <person name="Inagaki F."/>
            <person name="Takami H."/>
        </authorList>
    </citation>
    <scope>NUCLEOTIDE SEQUENCE</scope>
    <source>
        <strain evidence="1">Expedition CK06-06</strain>
    </source>
</reference>
<gene>
    <name evidence="1" type="ORF">S01H1_21897</name>
</gene>
<comment type="caution">
    <text evidence="1">The sequence shown here is derived from an EMBL/GenBank/DDBJ whole genome shotgun (WGS) entry which is preliminary data.</text>
</comment>
<sequence>NAPKNGIIVLGYKWLCIASVLVTTSPHLEGC</sequence>